<accession>A0AC60Q320</accession>
<organism evidence="1 2">
    <name type="scientific">Ixodes persulcatus</name>
    <name type="common">Taiga tick</name>
    <dbReference type="NCBI Taxonomy" id="34615"/>
    <lineage>
        <taxon>Eukaryota</taxon>
        <taxon>Metazoa</taxon>
        <taxon>Ecdysozoa</taxon>
        <taxon>Arthropoda</taxon>
        <taxon>Chelicerata</taxon>
        <taxon>Arachnida</taxon>
        <taxon>Acari</taxon>
        <taxon>Parasitiformes</taxon>
        <taxon>Ixodida</taxon>
        <taxon>Ixodoidea</taxon>
        <taxon>Ixodidae</taxon>
        <taxon>Ixodinae</taxon>
        <taxon>Ixodes</taxon>
    </lineage>
</organism>
<sequence length="237" mass="24685">MLTVRLTHLPLRRGAARGVSGESSRAPRGRRPAAGGPPGGLGADRGHAEHSLAASNAPVHALRRSRSCFGILGFEAASGKAVSPTSPCSPMLLSTLAWPAVAAAASAAWPPQDRIELATRTGSGWREDSGSGGHGFSRARTPRPTSVQARSCGDKPSLSLCPRATVSARKGAPETTTMQRGNWARHATLCRDSGKEEPRAHAAPQKRAPVGARSKRVRGSGRADRALGLSAETERTD</sequence>
<name>A0AC60Q320_IXOPE</name>
<dbReference type="EMBL" id="JABSTQ010009628">
    <property type="protein sequence ID" value="KAG0427407.1"/>
    <property type="molecule type" value="Genomic_DNA"/>
</dbReference>
<evidence type="ECO:0000313" key="1">
    <source>
        <dbReference type="EMBL" id="KAG0427407.1"/>
    </source>
</evidence>
<dbReference type="Proteomes" id="UP000805193">
    <property type="component" value="Unassembled WGS sequence"/>
</dbReference>
<evidence type="ECO:0000313" key="2">
    <source>
        <dbReference type="Proteomes" id="UP000805193"/>
    </source>
</evidence>
<keyword evidence="2" id="KW-1185">Reference proteome</keyword>
<reference evidence="1 2" key="1">
    <citation type="journal article" date="2020" name="Cell">
        <title>Large-Scale Comparative Analyses of Tick Genomes Elucidate Their Genetic Diversity and Vector Capacities.</title>
        <authorList>
            <consortium name="Tick Genome and Microbiome Consortium (TIGMIC)"/>
            <person name="Jia N."/>
            <person name="Wang J."/>
            <person name="Shi W."/>
            <person name="Du L."/>
            <person name="Sun Y."/>
            <person name="Zhan W."/>
            <person name="Jiang J.F."/>
            <person name="Wang Q."/>
            <person name="Zhang B."/>
            <person name="Ji P."/>
            <person name="Bell-Sakyi L."/>
            <person name="Cui X.M."/>
            <person name="Yuan T.T."/>
            <person name="Jiang B.G."/>
            <person name="Yang W.F."/>
            <person name="Lam T.T."/>
            <person name="Chang Q.C."/>
            <person name="Ding S.J."/>
            <person name="Wang X.J."/>
            <person name="Zhu J.G."/>
            <person name="Ruan X.D."/>
            <person name="Zhao L."/>
            <person name="Wei J.T."/>
            <person name="Ye R.Z."/>
            <person name="Que T.C."/>
            <person name="Du C.H."/>
            <person name="Zhou Y.H."/>
            <person name="Cheng J.X."/>
            <person name="Dai P.F."/>
            <person name="Guo W.B."/>
            <person name="Han X.H."/>
            <person name="Huang E.J."/>
            <person name="Li L.F."/>
            <person name="Wei W."/>
            <person name="Gao Y.C."/>
            <person name="Liu J.Z."/>
            <person name="Shao H.Z."/>
            <person name="Wang X."/>
            <person name="Wang C.C."/>
            <person name="Yang T.C."/>
            <person name="Huo Q.B."/>
            <person name="Li W."/>
            <person name="Chen H.Y."/>
            <person name="Chen S.E."/>
            <person name="Zhou L.G."/>
            <person name="Ni X.B."/>
            <person name="Tian J.H."/>
            <person name="Sheng Y."/>
            <person name="Liu T."/>
            <person name="Pan Y.S."/>
            <person name="Xia L.Y."/>
            <person name="Li J."/>
            <person name="Zhao F."/>
            <person name="Cao W.C."/>
        </authorList>
    </citation>
    <scope>NUCLEOTIDE SEQUENCE [LARGE SCALE GENOMIC DNA]</scope>
    <source>
        <strain evidence="1">Iper-2018</strain>
    </source>
</reference>
<gene>
    <name evidence="1" type="ORF">HPB47_025535</name>
</gene>
<proteinExistence type="predicted"/>
<comment type="caution">
    <text evidence="1">The sequence shown here is derived from an EMBL/GenBank/DDBJ whole genome shotgun (WGS) entry which is preliminary data.</text>
</comment>
<protein>
    <submittedName>
        <fullName evidence="1">Uncharacterized protein</fullName>
    </submittedName>
</protein>